<evidence type="ECO:0000313" key="1">
    <source>
        <dbReference type="EMBL" id="CAB4042386.1"/>
    </source>
</evidence>
<evidence type="ECO:0000313" key="2">
    <source>
        <dbReference type="Proteomes" id="UP001152795"/>
    </source>
</evidence>
<organism evidence="1 2">
    <name type="scientific">Paramuricea clavata</name>
    <name type="common">Red gorgonian</name>
    <name type="synonym">Violescent sea-whip</name>
    <dbReference type="NCBI Taxonomy" id="317549"/>
    <lineage>
        <taxon>Eukaryota</taxon>
        <taxon>Metazoa</taxon>
        <taxon>Cnidaria</taxon>
        <taxon>Anthozoa</taxon>
        <taxon>Octocorallia</taxon>
        <taxon>Malacalcyonacea</taxon>
        <taxon>Plexauridae</taxon>
        <taxon>Paramuricea</taxon>
    </lineage>
</organism>
<dbReference type="Proteomes" id="UP001152795">
    <property type="component" value="Unassembled WGS sequence"/>
</dbReference>
<dbReference type="AlphaFoldDB" id="A0A7D9KAN4"/>
<accession>A0A7D9KAN4</accession>
<comment type="caution">
    <text evidence="1">The sequence shown here is derived from an EMBL/GenBank/DDBJ whole genome shotgun (WGS) entry which is preliminary data.</text>
</comment>
<reference evidence="1" key="1">
    <citation type="submission" date="2020-04" db="EMBL/GenBank/DDBJ databases">
        <authorList>
            <person name="Alioto T."/>
            <person name="Alioto T."/>
            <person name="Gomez Garrido J."/>
        </authorList>
    </citation>
    <scope>NUCLEOTIDE SEQUENCE</scope>
    <source>
        <strain evidence="1">A484AB</strain>
    </source>
</reference>
<sequence length="106" mass="12399">MDARQANKSEIKFIEGKGEIHCKQIIAAKVDGRINMAMTTFTLEFELESMIQVRWLLGFIPINQIKTCKRNDELTMSEDQKNLLKIWCQVKLFNYVDEKCKNAEIE</sequence>
<feature type="non-terminal residue" evidence="1">
    <location>
        <position position="106"/>
    </location>
</feature>
<name>A0A7D9KAN4_PARCT</name>
<proteinExistence type="predicted"/>
<keyword evidence="2" id="KW-1185">Reference proteome</keyword>
<dbReference type="EMBL" id="CACRXK020030016">
    <property type="protein sequence ID" value="CAB4042386.1"/>
    <property type="molecule type" value="Genomic_DNA"/>
</dbReference>
<gene>
    <name evidence="1" type="ORF">PACLA_8A064452</name>
</gene>
<protein>
    <submittedName>
        <fullName evidence="1">Uncharacterized protein</fullName>
    </submittedName>
</protein>